<name>A0A2A2IIE8_9BACI</name>
<evidence type="ECO:0000256" key="3">
    <source>
        <dbReference type="SAM" id="Phobius"/>
    </source>
</evidence>
<keyword evidence="2" id="KW-0406">Ion transport</keyword>
<reference evidence="4 5" key="1">
    <citation type="submission" date="2017-08" db="EMBL/GenBank/DDBJ databases">
        <title>Virgibacillus indicus sp. nov. and Virgibacillus profoundi sp. nov, two moderately halophilic bacteria isolated from marine sediment by using the Microfluidic Streak Plate.</title>
        <authorList>
            <person name="Xu B."/>
            <person name="Hu B."/>
            <person name="Wang J."/>
            <person name="Zhu Y."/>
            <person name="Huang L."/>
            <person name="Du W."/>
            <person name="Huang Y."/>
        </authorList>
    </citation>
    <scope>NUCLEOTIDE SEQUENCE [LARGE SCALE GENOMIC DNA]</scope>
    <source>
        <strain evidence="4 5">IO3-P3-H5</strain>
    </source>
</reference>
<feature type="transmembrane region" description="Helical" evidence="3">
    <location>
        <begin position="43"/>
        <end position="62"/>
    </location>
</feature>
<proteinExistence type="predicted"/>
<keyword evidence="2" id="KW-0813">Transport</keyword>
<keyword evidence="5" id="KW-1185">Reference proteome</keyword>
<dbReference type="RefSeq" id="WP_095653683.1">
    <property type="nucleotide sequence ID" value="NZ_NPOA01000001.1"/>
</dbReference>
<evidence type="ECO:0000313" key="4">
    <source>
        <dbReference type="EMBL" id="PAV31312.1"/>
    </source>
</evidence>
<comment type="caution">
    <text evidence="4">The sequence shown here is derived from an EMBL/GenBank/DDBJ whole genome shotgun (WGS) entry which is preliminary data.</text>
</comment>
<keyword evidence="3" id="KW-0472">Membrane</keyword>
<sequence>MPAPYIFVAAAILAVIPILVIFKVNMDKLKEDPSQRGKIQTRFMIGIALSEAIPILLIVWGFMEMSAVSSMGELYIPGIIIIFLMAFAVFFIFLQKNVGVEPKAKETINSFAMVSIPIVLAFPVIALVSLFMMLP</sequence>
<protein>
    <submittedName>
        <fullName evidence="4">Uncharacterized protein</fullName>
    </submittedName>
</protein>
<feature type="transmembrane region" description="Helical" evidence="3">
    <location>
        <begin position="6"/>
        <end position="22"/>
    </location>
</feature>
<feature type="transmembrane region" description="Helical" evidence="3">
    <location>
        <begin position="114"/>
        <end position="134"/>
    </location>
</feature>
<dbReference type="InterPro" id="IPR038662">
    <property type="entry name" value="ATP_synth_F0_csu_sf"/>
</dbReference>
<dbReference type="SUPFAM" id="SSF81333">
    <property type="entry name" value="F1F0 ATP synthase subunit C"/>
    <property type="match status" value="1"/>
</dbReference>
<keyword evidence="3" id="KW-0812">Transmembrane</keyword>
<keyword evidence="1" id="KW-0375">Hydrogen ion transport</keyword>
<dbReference type="EMBL" id="NPOA01000001">
    <property type="protein sequence ID" value="PAV31312.1"/>
    <property type="molecule type" value="Genomic_DNA"/>
</dbReference>
<evidence type="ECO:0000313" key="5">
    <source>
        <dbReference type="Proteomes" id="UP000218887"/>
    </source>
</evidence>
<evidence type="ECO:0000256" key="2">
    <source>
        <dbReference type="ARBA" id="ARBA00023065"/>
    </source>
</evidence>
<keyword evidence="3" id="KW-1133">Transmembrane helix</keyword>
<dbReference type="OrthoDB" id="2875882at2"/>
<evidence type="ECO:0000256" key="1">
    <source>
        <dbReference type="ARBA" id="ARBA00022781"/>
    </source>
</evidence>
<dbReference type="AlphaFoldDB" id="A0A2A2IIE8"/>
<dbReference type="InterPro" id="IPR035921">
    <property type="entry name" value="F/V-ATP_Csub_sf"/>
</dbReference>
<dbReference type="Gene3D" id="1.20.20.10">
    <property type="entry name" value="F1F0 ATP synthase subunit C"/>
    <property type="match status" value="1"/>
</dbReference>
<accession>A0A2A2IIE8</accession>
<organism evidence="4 5">
    <name type="scientific">Virgibacillus profundi</name>
    <dbReference type="NCBI Taxonomy" id="2024555"/>
    <lineage>
        <taxon>Bacteria</taxon>
        <taxon>Bacillati</taxon>
        <taxon>Bacillota</taxon>
        <taxon>Bacilli</taxon>
        <taxon>Bacillales</taxon>
        <taxon>Bacillaceae</taxon>
        <taxon>Virgibacillus</taxon>
    </lineage>
</organism>
<gene>
    <name evidence="4" type="ORF">CIL05_01275</name>
</gene>
<dbReference type="Proteomes" id="UP000218887">
    <property type="component" value="Unassembled WGS sequence"/>
</dbReference>
<dbReference type="GO" id="GO:1902600">
    <property type="term" value="P:proton transmembrane transport"/>
    <property type="evidence" value="ECO:0007669"/>
    <property type="project" value="UniProtKB-KW"/>
</dbReference>
<feature type="transmembrane region" description="Helical" evidence="3">
    <location>
        <begin position="74"/>
        <end position="94"/>
    </location>
</feature>